<dbReference type="Proteomes" id="UP001597092">
    <property type="component" value="Unassembled WGS sequence"/>
</dbReference>
<reference evidence="1 2" key="1">
    <citation type="journal article" date="2019" name="Int. J. Syst. Evol. Microbiol.">
        <title>The Global Catalogue of Microorganisms (GCM) 10K type strain sequencing project: providing services to taxonomists for standard genome sequencing and annotation.</title>
        <authorList>
            <consortium name="The Broad Institute Genomics Platform"/>
            <consortium name="The Broad Institute Genome Sequencing Center for Infectious Disease"/>
            <person name="Wu L."/>
            <person name="Ma J."/>
        </authorList>
    </citation>
    <scope>NUCLEOTIDE SEQUENCE [LARGE SCALE GENOMIC DNA]</scope>
    <source>
        <strain evidence="1 2">CGMCC 1.10387</strain>
    </source>
</reference>
<evidence type="ECO:0008006" key="3">
    <source>
        <dbReference type="Google" id="ProtNLM"/>
    </source>
</evidence>
<proteinExistence type="predicted"/>
<keyword evidence="2" id="KW-1185">Reference proteome</keyword>
<sequence length="52" mass="5806">MAGDIHAELDTLALRIERSIVENERMLDELRQAEPFGVGSTTTEVDTEELFG</sequence>
<organism evidence="1 2">
    <name type="scientific">Halobellus litoreus</name>
    <dbReference type="NCBI Taxonomy" id="755310"/>
    <lineage>
        <taxon>Archaea</taxon>
        <taxon>Methanobacteriati</taxon>
        <taxon>Methanobacteriota</taxon>
        <taxon>Stenosarchaea group</taxon>
        <taxon>Halobacteria</taxon>
        <taxon>Halobacteriales</taxon>
        <taxon>Haloferacaceae</taxon>
        <taxon>Halobellus</taxon>
    </lineage>
</organism>
<protein>
    <recommendedName>
        <fullName evidence="3">Transposase</fullName>
    </recommendedName>
</protein>
<name>A0ABD6DU00_9EURY</name>
<evidence type="ECO:0000313" key="2">
    <source>
        <dbReference type="Proteomes" id="UP001597092"/>
    </source>
</evidence>
<comment type="caution">
    <text evidence="1">The sequence shown here is derived from an EMBL/GenBank/DDBJ whole genome shotgun (WGS) entry which is preliminary data.</text>
</comment>
<evidence type="ECO:0000313" key="1">
    <source>
        <dbReference type="EMBL" id="MFD1685773.1"/>
    </source>
</evidence>
<dbReference type="RefSeq" id="WP_256306143.1">
    <property type="nucleotide sequence ID" value="NZ_JANHAW010000001.1"/>
</dbReference>
<dbReference type="AlphaFoldDB" id="A0ABD6DU00"/>
<dbReference type="EMBL" id="JBHUDP010000002">
    <property type="protein sequence ID" value="MFD1685773.1"/>
    <property type="molecule type" value="Genomic_DNA"/>
</dbReference>
<gene>
    <name evidence="1" type="ORF">ACFSAS_09140</name>
</gene>
<accession>A0ABD6DU00</accession>